<dbReference type="Gene3D" id="1.10.533.10">
    <property type="entry name" value="Death Domain, Fas"/>
    <property type="match status" value="2"/>
</dbReference>
<dbReference type="Proteomes" id="UP000838412">
    <property type="component" value="Chromosome 9"/>
</dbReference>
<dbReference type="PANTHER" id="PTHR22845">
    <property type="entry name" value="APOPTOTIC PROTEASE-ACTIVATING FACTOR 1"/>
    <property type="match status" value="1"/>
</dbReference>
<dbReference type="Gene3D" id="3.40.50.300">
    <property type="entry name" value="P-loop containing nucleotide triphosphate hydrolases"/>
    <property type="match status" value="1"/>
</dbReference>
<dbReference type="SUPFAM" id="SSF47986">
    <property type="entry name" value="DEATH domain"/>
    <property type="match status" value="2"/>
</dbReference>
<dbReference type="GO" id="GO:0042981">
    <property type="term" value="P:regulation of apoptotic process"/>
    <property type="evidence" value="ECO:0007669"/>
    <property type="project" value="InterPro"/>
</dbReference>
<dbReference type="AlphaFoldDB" id="A0A8K0F3K0"/>
<reference evidence="2" key="1">
    <citation type="submission" date="2022-01" db="EMBL/GenBank/DDBJ databases">
        <authorList>
            <person name="Braso-Vives M."/>
        </authorList>
    </citation>
    <scope>NUCLEOTIDE SEQUENCE</scope>
</reference>
<dbReference type="InterPro" id="IPR011990">
    <property type="entry name" value="TPR-like_helical_dom_sf"/>
</dbReference>
<evidence type="ECO:0000313" key="3">
    <source>
        <dbReference type="Proteomes" id="UP000838412"/>
    </source>
</evidence>
<evidence type="ECO:0000313" key="2">
    <source>
        <dbReference type="EMBL" id="CAH1273599.1"/>
    </source>
</evidence>
<organism evidence="2 3">
    <name type="scientific">Branchiostoma lanceolatum</name>
    <name type="common">Common lancelet</name>
    <name type="synonym">Amphioxus lanceolatum</name>
    <dbReference type="NCBI Taxonomy" id="7740"/>
    <lineage>
        <taxon>Eukaryota</taxon>
        <taxon>Metazoa</taxon>
        <taxon>Chordata</taxon>
        <taxon>Cephalochordata</taxon>
        <taxon>Leptocardii</taxon>
        <taxon>Amphioxiformes</taxon>
        <taxon>Branchiostomatidae</taxon>
        <taxon>Branchiostoma</taxon>
    </lineage>
</organism>
<keyword evidence="3" id="KW-1185">Reference proteome</keyword>
<evidence type="ECO:0000259" key="1">
    <source>
        <dbReference type="PROSITE" id="PS50209"/>
    </source>
</evidence>
<feature type="domain" description="CARD" evidence="1">
    <location>
        <begin position="1"/>
        <end position="77"/>
    </location>
</feature>
<dbReference type="CDD" id="cd01671">
    <property type="entry name" value="CARD"/>
    <property type="match status" value="2"/>
</dbReference>
<dbReference type="EMBL" id="OV696694">
    <property type="protein sequence ID" value="CAH1273599.1"/>
    <property type="molecule type" value="Genomic_DNA"/>
</dbReference>
<protein>
    <submittedName>
        <fullName evidence="2">APAF1 protein</fullName>
    </submittedName>
</protein>
<feature type="domain" description="CARD" evidence="1">
    <location>
        <begin position="116"/>
        <end position="206"/>
    </location>
</feature>
<dbReference type="InterPro" id="IPR001315">
    <property type="entry name" value="CARD"/>
</dbReference>
<dbReference type="InterPro" id="IPR011029">
    <property type="entry name" value="DEATH-like_dom_sf"/>
</dbReference>
<sequence>MDVRDRNKLRTNHVKLKTTIYTRHITGVLYQEGVLTLDDIERIDSKATEEDKTEALLFMLPRKADGAFRKFCLALKEDYAGVPLYKDLAETLEATDHGSPDNERERLRDDFPEVRKEVDQWNLLRKHRRGIATCLDTEKTCDLLINDGILTNRERSVIERERSAEERAETLLRILPTKGPNAFTAFIEALNMQNDQHNLKALLAGEPGRVVNPTTNVGKKVDHFFTSRDARKVNEAMEGARPVIVLSGITGSGKTQLALWQAQLFVERHPTAVVWKIDGQDKTSVLTDMQNLLMVLKKDVPKDDSQVDACVAKALDSRKTPVLLIIDDLDDGLLLSPALLKSRNESKILLITHRKRLQQPVNVSIPDDSYVYINGFVFEDEAVDFLRMKLQQQPTDQLQRLASKFSGLPLGLVAARSYIEKSRRSAESYLNLLEKRKNASKLEEAANEVMSRFYKKPGLLETGRNLFAALRLAVDKLKTQAKSMFQLVAYMDSRRIPMVVLKDDVEGSPDMRNLELDSLVMEVEDWSLGTVEGIDNDRVLSVHEVTQLAIRLSLTEEEKECLKKLLDILLKYFVKDNRYSRSGKLIELLSPHVGRVLEHAQARKEKTFSFALARLNEVYGFMQTQCGMPANAVGPLRAARDHLEQLAGINWHEVDLEIGNQVCSRGCLLTTEEQGYVEEKSRMEAEVLYWKLSEASKRLPDDVYTSMIQSRVMAEQDLRLFNTFGKAPDGLAQSVKNKEPLTPAQYQQMVKNGIAIPIERLKAVLLPELYASVSYSLGRCFFYLKEKYSKDAEAKERLIKSIHLAHYMSDKINEHAEVLVMHKYLSEANAVLYLRLEKEGKTPAKFREDIKYAIGRYSEFVELESGGKYFEFGILKKHGPDDYSLTTCHRQLVRCFSLLIKQSDSEEERLASFQQGLGHFRKMIEHAEKQVQRDAKGRTVERPERLANFYNTAGRFLVHNGDHTNLKEAVDWFEAAYKLEKEKGKEDYPLLDALFGLAEGLVRRKEGDDLRKAMNYVCELLELCYRKWPDRKADIDRAKKLKHQINLDFGAPMSSDT</sequence>
<dbReference type="InterPro" id="IPR027417">
    <property type="entry name" value="P-loop_NTPase"/>
</dbReference>
<name>A0A8K0F3K0_BRALA</name>
<dbReference type="PROSITE" id="PS50209">
    <property type="entry name" value="CARD"/>
    <property type="match status" value="2"/>
</dbReference>
<dbReference type="SMART" id="SM00114">
    <property type="entry name" value="CARD"/>
    <property type="match status" value="2"/>
</dbReference>
<dbReference type="Gene3D" id="1.25.40.10">
    <property type="entry name" value="Tetratricopeptide repeat domain"/>
    <property type="match status" value="1"/>
</dbReference>
<gene>
    <name evidence="2" type="primary">APAF1</name>
    <name evidence="2" type="ORF">BLAG_LOCUS24894</name>
</gene>
<dbReference type="OrthoDB" id="1357022at2759"/>
<accession>A0A8K0F3K0</accession>
<dbReference type="SUPFAM" id="SSF52540">
    <property type="entry name" value="P-loop containing nucleoside triphosphate hydrolases"/>
    <property type="match status" value="1"/>
</dbReference>
<dbReference type="PANTHER" id="PTHR22845:SF5">
    <property type="entry name" value="APOPTOTIC PROTEASE-ACTIVATING FACTOR 1"/>
    <property type="match status" value="1"/>
</dbReference>
<proteinExistence type="predicted"/>
<dbReference type="Pfam" id="PF00619">
    <property type="entry name" value="CARD"/>
    <property type="match status" value="2"/>
</dbReference>